<evidence type="ECO:0000256" key="10">
    <source>
        <dbReference type="ARBA" id="ARBA00022741"/>
    </source>
</evidence>
<evidence type="ECO:0000256" key="8">
    <source>
        <dbReference type="ARBA" id="ARBA00022527"/>
    </source>
</evidence>
<comment type="catalytic activity">
    <reaction evidence="18 20">
        <text>L-threonyl-[protein] + ATP = O-phospho-L-threonyl-[protein] + ADP + H(+)</text>
        <dbReference type="Rhea" id="RHEA:46608"/>
        <dbReference type="Rhea" id="RHEA-COMP:11060"/>
        <dbReference type="Rhea" id="RHEA-COMP:11605"/>
        <dbReference type="ChEBI" id="CHEBI:15378"/>
        <dbReference type="ChEBI" id="CHEBI:30013"/>
        <dbReference type="ChEBI" id="CHEBI:30616"/>
        <dbReference type="ChEBI" id="CHEBI:61977"/>
        <dbReference type="ChEBI" id="CHEBI:456216"/>
        <dbReference type="EC" id="2.7.11.1"/>
    </reaction>
</comment>
<keyword evidence="10 20" id="KW-0547">Nucleotide-binding</keyword>
<evidence type="ECO:0000256" key="2">
    <source>
        <dbReference type="ARBA" id="ARBA00004574"/>
    </source>
</evidence>
<dbReference type="SMART" id="SM00146">
    <property type="entry name" value="PI3Kc"/>
    <property type="match status" value="1"/>
</dbReference>
<organism evidence="25 26">
    <name type="scientific">Aspergillus ruber (strain CBS 135680)</name>
    <dbReference type="NCBI Taxonomy" id="1388766"/>
    <lineage>
        <taxon>Eukaryota</taxon>
        <taxon>Fungi</taxon>
        <taxon>Dikarya</taxon>
        <taxon>Ascomycota</taxon>
        <taxon>Pezizomycotina</taxon>
        <taxon>Eurotiomycetes</taxon>
        <taxon>Eurotiomycetidae</taxon>
        <taxon>Eurotiales</taxon>
        <taxon>Aspergillaceae</taxon>
        <taxon>Aspergillus</taxon>
        <taxon>Aspergillus subgen. Aspergillus</taxon>
    </lineage>
</organism>
<feature type="domain" description="FAT" evidence="23">
    <location>
        <begin position="1844"/>
        <end position="2442"/>
    </location>
</feature>
<dbReference type="GO" id="GO:0005524">
    <property type="term" value="F:ATP binding"/>
    <property type="evidence" value="ECO:0007669"/>
    <property type="project" value="UniProtKB-KW"/>
</dbReference>
<evidence type="ECO:0000256" key="15">
    <source>
        <dbReference type="ARBA" id="ARBA00022895"/>
    </source>
</evidence>
<evidence type="ECO:0000256" key="20">
    <source>
        <dbReference type="RuleBase" id="RU365027"/>
    </source>
</evidence>
<dbReference type="SMART" id="SM01343">
    <property type="entry name" value="FATC"/>
    <property type="match status" value="1"/>
</dbReference>
<dbReference type="SMART" id="SM01342">
    <property type="entry name" value="TAN"/>
    <property type="match status" value="1"/>
</dbReference>
<dbReference type="GO" id="GO:0004674">
    <property type="term" value="F:protein serine/threonine kinase activity"/>
    <property type="evidence" value="ECO:0007669"/>
    <property type="project" value="UniProtKB-KW"/>
</dbReference>
<evidence type="ECO:0000259" key="23">
    <source>
        <dbReference type="PROSITE" id="PS51189"/>
    </source>
</evidence>
<comment type="subcellular location">
    <subcellularLocation>
        <location evidence="2 20">Chromosome</location>
        <location evidence="2 20">Telomere</location>
    </subcellularLocation>
    <subcellularLocation>
        <location evidence="1 20">Nucleus</location>
    </subcellularLocation>
</comment>
<evidence type="ECO:0000256" key="3">
    <source>
        <dbReference type="ARBA" id="ARBA00010769"/>
    </source>
</evidence>
<dbReference type="GO" id="GO:0106310">
    <property type="term" value="F:protein serine kinase activity"/>
    <property type="evidence" value="ECO:0007669"/>
    <property type="project" value="RHEA"/>
</dbReference>
<evidence type="ECO:0000256" key="17">
    <source>
        <dbReference type="ARBA" id="ARBA00025079"/>
    </source>
</evidence>
<dbReference type="InterPro" id="IPR044107">
    <property type="entry name" value="PIKKc_ATM"/>
</dbReference>
<keyword evidence="21" id="KW-0175">Coiled coil</keyword>
<dbReference type="GeneID" id="63702493"/>
<evidence type="ECO:0000256" key="16">
    <source>
        <dbReference type="ARBA" id="ARBA00023242"/>
    </source>
</evidence>
<dbReference type="GO" id="GO:0006325">
    <property type="term" value="P:chromatin organization"/>
    <property type="evidence" value="ECO:0007669"/>
    <property type="project" value="UniProtKB-KW"/>
</dbReference>
<evidence type="ECO:0000256" key="19">
    <source>
        <dbReference type="ARBA" id="ARBA00048679"/>
    </source>
</evidence>
<keyword evidence="7 20" id="KW-0158">Chromosome</keyword>
<evidence type="ECO:0000256" key="5">
    <source>
        <dbReference type="ARBA" id="ARBA00012513"/>
    </source>
</evidence>
<evidence type="ECO:0000256" key="4">
    <source>
        <dbReference type="ARBA" id="ARBA00011370"/>
    </source>
</evidence>
<dbReference type="SUPFAM" id="SSF48371">
    <property type="entry name" value="ARM repeat"/>
    <property type="match status" value="2"/>
</dbReference>
<dbReference type="GO" id="GO:0006281">
    <property type="term" value="P:DNA repair"/>
    <property type="evidence" value="ECO:0007669"/>
    <property type="project" value="InterPro"/>
</dbReference>
<keyword evidence="14 20" id="KW-0156">Chromatin regulator</keyword>
<evidence type="ECO:0000256" key="9">
    <source>
        <dbReference type="ARBA" id="ARBA00022679"/>
    </source>
</evidence>
<dbReference type="InterPro" id="IPR036940">
    <property type="entry name" value="PI3/4_kinase_cat_sf"/>
</dbReference>
<evidence type="ECO:0000256" key="12">
    <source>
        <dbReference type="ARBA" id="ARBA00022777"/>
    </source>
</evidence>
<sequence>MEEVRLDRAIALLSSEKLKDRNDALADLKHILQRNKQSSKLHTVDDKACHKVFESLFRFVAVEKTSYNRASSKGASSTRLSTCASVLRLAVDVFLRNLRYKTLRAIVDHVTETLPTPEEGLWEPLNAGYTKCLVALLRYPPHVEHLSSSEWGKLMGFCLRSLGVAEDDSQTSFRDTSRSSLDNYLDVSGRSTPSRPTSSLAIRDKYTGNKTVIGEIILCIQLLTASPNAPIQTSAEKILHGLAEYVKSSSAAGSGQQAAFSSINLVVTRVLFDQSGLVQEFLFDLIPVIRRLWNTKLAGLRDELLGTIMLCTVVLTDAARREPSKSLSHLIESLMNTLYSEYIKRPEKEILQIDELAFNHKRSTNIDRVITGPLLGNAKSEHNWTLVWTISCLLKLLEDIAARLSTSQVRHGELPNKKQRLASEIGDVLRDSFSSLGTRRICALQLIPIFIEGQADIELKALLLQKLAPSILDDNGTVSSWTMVAISSIASSPGAKSPSLNKYWHQVWDLASRASTSQSTSRASSNLMNIILQFDLLEYSVMAEKIRSMLSSVNLSGASTLTDSSLAFWAVITRMGAQINPGSMLNVSKQVCAWLREVWTIAGTVTDRIQTAQVAAFARPLDLLNLLLACTNRPFELPHSPVRGPTGLIAKHWHFFHSNRNLLNYLFDLEDAMHPVNPWAISETLSLEQSTRQDPNDAVVLDLLQAKSETFLQTWQSLFEEKSHHITVDVLQILASFCIMVAIYIEFLPSQAASRLQVLRHNSHNLWNNICSFLARGETTLIGVCLEPLSFLMDSTTCFFNPQSMVSRALSSLVPPISAVLETQRRSQSELLRANDDRAMDLDDTLSSADESLVVIDQVKMLNREALPLFFDPASFQRCMAIRLSIFQKGKADNNQPGRFIANKDFVGYLTQLDEVDYLAAHHCMSDIYQACASMDRDTLLEVLEDIGEKCLPSYELERCESFHNLCIRMMGSWVSSWTNMQDDTLSESASDMYTWFMEVLVARRKASSRVHVALSDLLGAVISSNPTYTNDQFSPSPRTSLLTILREGDAPVKFSAANLLPRLFGQFLLKDHDAIFDDVLESLPRDPDWDEGIALRLYILAQLASQWHTLLRRSIYHMFETPAQVPHSLWYAEKCLREVAKTLGLEDARELFRLFSSQILYTWTESQSIKSMPFSLFGYTNLSDMLKDVQDEVVGQIMMRASGDEAAELSECMNTPFEKLLEESFYKAEAYSIARDISIPPGQGHHHLKGVETGVKKALGTDRFVKLVEKQFPSVIATFFKTLDHYGQIERAFSKRENFQGALDILQHITAKSSSIIILPANQQPSFRARYLLDELEFLCKRSGYEFETIWTPTLVTFVGRTLIESIHPALGSLHACSVIRKIRILVCVAGPVMLQEYPYEMMTHALQPFLTDIYCSEDALGIFWYLLEIGEPYMTENPCFVAEVAVSTFASLKKFLESFPDNTAQENQFRIALTKIREFLKWFVGFLDGYSSPALDTERKEAFGRLLKSSQHIANSRASTNGAREHELLLEILRDQNAGQSLLSKPISDHVVSLLCADSKVLPDYRTAIIGNANDPVASTTAIYKTLQNFKPGPEYRLWAARVIGGAFASTGKISDVLSREQDPSLFDIHELPLMDDWCISKARIIRVLCNMLQSSSHLEVGLVERTLQLIVSSIQATQEFNGCAAVIPLSLMNSLIWSPYQCPALPPLSTFEENWSEQQTSRLEISTDGFARQIALFLSKSAPRNPVIGPLQKVLNAIPCLAAQLLPFIIHDILLSEFHGEARVRDSLSNIFKEALYGVENNTIPHVRLVIDCLLYLRDQPRPRETKIVDRDEWLDIDYGEASAAANKCHLPKTSLLFLEIHASRVLTSARRSSHAKYEPPSDLLHDIFKDIDDPDLYYGIQKKASLDSVMETLEYKSSSFKNLLFQSAQYDSEIQMGDGSSRYGILKALNSTNLQGIANTMISVLGDTKDVSGSFDSMLQSATSLRQWDIPVSPVNFSPAATVFRVFQSLNTSEALPEVSLCLDDCLLSTLDSLTRTDRSATSLRMATRVLGILTEVNDVVSARSIEEVNQGSLDVMTRNSWLKTTSVHEIGEILSYHETLFSSIKQKNYLKSAMNLRDDDAQLLEVKVIRRSLEIARNHEMPQASLKSAICLSKLAQACSSKGINIEGAAKFDLANVLWDQGEMTTSIRMLQQLSGQKHLHKQAVPISRAELLVTLGHHVAEARLEVPEVIIQEYLDPAVKELKDRSEGEDAGRVYHGFAMFCDQQLQNPDGLEDFNRVEQIRNRKERELDALESLLEKAQGRERENLKNHRAKAKQWFDLDDMEYQRHLKSREAFMQQCLENYLLCLRESETHNNDILRFCALWLDNSDSKIANQAVSQYLNEVPSRKFAPLMNQLTSRLLDITDVFQNLLTKLIYRICAEHPYHGMYQIFASSKSKGGKDEVSLSRHRAAVRLVDSLKSDKRIGSTWVAIHNHNIDYVRFAIDRVNERYKSGAKIPLRKLPTGQRLEDDAALQKLPPPTMNIDLRVDGDYTNVPKLAKFLPEFTLASGVSAPKIVTAIATDGLRYKQLFKGGNDDLRQDAIMEQVFGQVSSLLKDHRATRQRNLVIRTYKVLPLTSNAGIIEFVPNTIPLHDYILPAHQRYYPKDMKPSTCRKHISDVQTRNNETRVRTYNQVAESFRPVMRYFFMEKYNNPDDWFDKRLAYTRSTAAISILGHVLGLGDRHGHNILMDEQTGEVVHIDLGVAFEQGRILPIPEVVPFRLTRDLVDGMGITKTEGVFRRCCEFTLETLRQESYSIMTILDVLRYDPLYSWSLSPLRMKKMQDQQEAGDAPQLLGAGDQRADNEPSEADRALKVVEKKLSKTLSVTATVNELIQQATDEKNLAVLYSGMIQPFLSLHLVHVAYYLHYRLGCICIVSTILCFS</sequence>
<keyword evidence="13 20" id="KW-0067">ATP-binding</keyword>
<dbReference type="Gene3D" id="3.30.1010.10">
    <property type="entry name" value="Phosphatidylinositol 3-kinase Catalytic Subunit, Chain A, domain 4"/>
    <property type="match status" value="1"/>
</dbReference>
<dbReference type="GO" id="GO:0035556">
    <property type="term" value="P:intracellular signal transduction"/>
    <property type="evidence" value="ECO:0007669"/>
    <property type="project" value="UniProtKB-ARBA"/>
</dbReference>
<dbReference type="InterPro" id="IPR021668">
    <property type="entry name" value="TAN"/>
</dbReference>
<evidence type="ECO:0000256" key="18">
    <source>
        <dbReference type="ARBA" id="ARBA00047899"/>
    </source>
</evidence>
<dbReference type="InterPro" id="IPR016024">
    <property type="entry name" value="ARM-type_fold"/>
</dbReference>
<evidence type="ECO:0000256" key="6">
    <source>
        <dbReference type="ARBA" id="ARBA00014619"/>
    </source>
</evidence>
<dbReference type="Pfam" id="PF11640">
    <property type="entry name" value="TAN"/>
    <property type="match status" value="1"/>
</dbReference>
<keyword evidence="11 20" id="KW-0227">DNA damage</keyword>
<feature type="domain" description="PI3K/PI4K catalytic" evidence="22">
    <location>
        <begin position="2546"/>
        <end position="2859"/>
    </location>
</feature>
<evidence type="ECO:0000256" key="14">
    <source>
        <dbReference type="ARBA" id="ARBA00022853"/>
    </source>
</evidence>
<evidence type="ECO:0000256" key="11">
    <source>
        <dbReference type="ARBA" id="ARBA00022763"/>
    </source>
</evidence>
<name>A0A017SBX8_ASPRC</name>
<dbReference type="SUPFAM" id="SSF56112">
    <property type="entry name" value="Protein kinase-like (PK-like)"/>
    <property type="match status" value="1"/>
</dbReference>
<evidence type="ECO:0000259" key="22">
    <source>
        <dbReference type="PROSITE" id="PS50290"/>
    </source>
</evidence>
<keyword evidence="15 20" id="KW-0779">Telomere</keyword>
<dbReference type="InterPro" id="IPR000403">
    <property type="entry name" value="PI3/4_kinase_cat_dom"/>
</dbReference>
<evidence type="ECO:0000313" key="26">
    <source>
        <dbReference type="Proteomes" id="UP000019804"/>
    </source>
</evidence>
<keyword evidence="8 20" id="KW-0723">Serine/threonine-protein kinase</keyword>
<dbReference type="InterPro" id="IPR003152">
    <property type="entry name" value="FATC_dom"/>
</dbReference>
<dbReference type="PANTHER" id="PTHR37079">
    <property type="entry name" value="SERINE/THREONINE-PROTEIN KINASE ATM"/>
    <property type="match status" value="1"/>
</dbReference>
<proteinExistence type="inferred from homology"/>
<keyword evidence="12 20" id="KW-0418">Kinase</keyword>
<dbReference type="FunFam" id="3.30.1010.10:FF:000019">
    <property type="entry name" value="Serine/threonine-protein kinase Tel1"/>
    <property type="match status" value="1"/>
</dbReference>
<dbReference type="Pfam" id="PF00454">
    <property type="entry name" value="PI3_PI4_kinase"/>
    <property type="match status" value="1"/>
</dbReference>
<feature type="domain" description="FATC" evidence="24">
    <location>
        <begin position="2867"/>
        <end position="2900"/>
    </location>
</feature>
<dbReference type="PROSITE" id="PS51189">
    <property type="entry name" value="FAT"/>
    <property type="match status" value="1"/>
</dbReference>
<reference evidence="26" key="1">
    <citation type="journal article" date="2014" name="Nat. Commun.">
        <title>Genomic adaptations of the halophilic Dead Sea filamentous fungus Eurotium rubrum.</title>
        <authorList>
            <person name="Kis-Papo T."/>
            <person name="Weig A.R."/>
            <person name="Riley R."/>
            <person name="Persoh D."/>
            <person name="Salamov A."/>
            <person name="Sun H."/>
            <person name="Lipzen A."/>
            <person name="Wasser S.P."/>
            <person name="Rambold G."/>
            <person name="Grigoriev I.V."/>
            <person name="Nevo E."/>
        </authorList>
    </citation>
    <scope>NUCLEOTIDE SEQUENCE [LARGE SCALE GENOMIC DNA]</scope>
    <source>
        <strain evidence="26">CBS 135680</strain>
    </source>
</reference>
<dbReference type="GO" id="GO:0005634">
    <property type="term" value="C:nucleus"/>
    <property type="evidence" value="ECO:0007669"/>
    <property type="project" value="UniProtKB-SubCell"/>
</dbReference>
<dbReference type="RefSeq" id="XP_040637812.1">
    <property type="nucleotide sequence ID" value="XM_040787369.1"/>
</dbReference>
<dbReference type="OrthoDB" id="381190at2759"/>
<comment type="subunit">
    <text evidence="4">Associates with DNA double-strand breaks.</text>
</comment>
<evidence type="ECO:0000313" key="25">
    <source>
        <dbReference type="EMBL" id="EYE94124.1"/>
    </source>
</evidence>
<dbReference type="PROSITE" id="PS51190">
    <property type="entry name" value="FATC"/>
    <property type="match status" value="1"/>
</dbReference>
<comment type="catalytic activity">
    <reaction evidence="19">
        <text>L-seryl-[protein] + ATP = O-phospho-L-seryl-[protein] + ADP + H(+)</text>
        <dbReference type="Rhea" id="RHEA:17989"/>
        <dbReference type="Rhea" id="RHEA-COMP:9863"/>
        <dbReference type="Rhea" id="RHEA-COMP:11604"/>
        <dbReference type="ChEBI" id="CHEBI:15378"/>
        <dbReference type="ChEBI" id="CHEBI:29999"/>
        <dbReference type="ChEBI" id="CHEBI:30616"/>
        <dbReference type="ChEBI" id="CHEBI:83421"/>
        <dbReference type="ChEBI" id="CHEBI:456216"/>
        <dbReference type="EC" id="2.7.11.1"/>
    </reaction>
</comment>
<dbReference type="InterPro" id="IPR038980">
    <property type="entry name" value="ATM_plant"/>
</dbReference>
<dbReference type="STRING" id="1388766.A0A017SBX8"/>
<evidence type="ECO:0000256" key="7">
    <source>
        <dbReference type="ARBA" id="ARBA00022454"/>
    </source>
</evidence>
<dbReference type="InterPro" id="IPR018936">
    <property type="entry name" value="PI3/4_kinase_CS"/>
</dbReference>
<dbReference type="InterPro" id="IPR014009">
    <property type="entry name" value="PIK_FAT"/>
</dbReference>
<dbReference type="Pfam" id="PF02260">
    <property type="entry name" value="FATC"/>
    <property type="match status" value="1"/>
</dbReference>
<keyword evidence="9 20" id="KW-0808">Transferase</keyword>
<evidence type="ECO:0000256" key="1">
    <source>
        <dbReference type="ARBA" id="ARBA00004123"/>
    </source>
</evidence>
<comment type="similarity">
    <text evidence="3 20">Belongs to the PI3/PI4-kinase family. ATM subfamily.</text>
</comment>
<dbReference type="PANTHER" id="PTHR37079:SF4">
    <property type="entry name" value="SERINE_THREONINE-PROTEIN KINASE ATM"/>
    <property type="match status" value="1"/>
</dbReference>
<dbReference type="Proteomes" id="UP000019804">
    <property type="component" value="Unassembled WGS sequence"/>
</dbReference>
<dbReference type="PROSITE" id="PS00916">
    <property type="entry name" value="PI3_4_KINASE_2"/>
    <property type="match status" value="1"/>
</dbReference>
<dbReference type="EC" id="2.7.11.1" evidence="5 20"/>
<feature type="coiled-coil region" evidence="21">
    <location>
        <begin position="2281"/>
        <end position="2308"/>
    </location>
</feature>
<keyword evidence="26" id="KW-1185">Reference proteome</keyword>
<comment type="function">
    <text evidence="17 20">Serine/threonine protein kinase which activates checkpoint signaling upon genotoxic stresses such as ionizing radiation (IR), ultraviolet light (UV), or DNA replication stalling, thereby acting as a DNA damage sensor. Recognizes the substrate consensus sequence [ST]-Q. Phosphorylates histone H2A to form H2AS128ph (gamma-H2A) at sites of DNA damage, involved in the regulation of DNA damage response mechanism. Required for the control of telomere length and genome stability.</text>
</comment>
<evidence type="ECO:0000259" key="24">
    <source>
        <dbReference type="PROSITE" id="PS51190"/>
    </source>
</evidence>
<dbReference type="Gene3D" id="1.10.1070.11">
    <property type="entry name" value="Phosphatidylinositol 3-/4-kinase, catalytic domain"/>
    <property type="match status" value="1"/>
</dbReference>
<keyword evidence="16 20" id="KW-0539">Nucleus</keyword>
<evidence type="ECO:0000256" key="13">
    <source>
        <dbReference type="ARBA" id="ARBA00022840"/>
    </source>
</evidence>
<dbReference type="InterPro" id="IPR011009">
    <property type="entry name" value="Kinase-like_dom_sf"/>
</dbReference>
<accession>A0A017SBX8</accession>
<evidence type="ECO:0000256" key="21">
    <source>
        <dbReference type="SAM" id="Coils"/>
    </source>
</evidence>
<dbReference type="EMBL" id="KK088428">
    <property type="protein sequence ID" value="EYE94124.1"/>
    <property type="molecule type" value="Genomic_DNA"/>
</dbReference>
<dbReference type="PROSITE" id="PS50290">
    <property type="entry name" value="PI3_4_KINASE_3"/>
    <property type="match status" value="1"/>
</dbReference>
<dbReference type="HOGENOM" id="CLU_000178_8_2_1"/>
<gene>
    <name evidence="25" type="ORF">EURHEDRAFT_539964</name>
</gene>
<dbReference type="PROSITE" id="PS00915">
    <property type="entry name" value="PI3_4_KINASE_1"/>
    <property type="match status" value="1"/>
</dbReference>
<dbReference type="CDD" id="cd05171">
    <property type="entry name" value="PIKKc_ATM"/>
    <property type="match status" value="1"/>
</dbReference>
<dbReference type="GO" id="GO:0000781">
    <property type="term" value="C:chromosome, telomeric region"/>
    <property type="evidence" value="ECO:0007669"/>
    <property type="project" value="UniProtKB-SubCell"/>
</dbReference>
<protein>
    <recommendedName>
        <fullName evidence="6 20">Serine/threonine-protein kinase Tel1</fullName>
        <ecNumber evidence="5 20">2.7.11.1</ecNumber>
    </recommendedName>
</protein>